<evidence type="ECO:0000256" key="1">
    <source>
        <dbReference type="SAM" id="SignalP"/>
    </source>
</evidence>
<evidence type="ECO:0000313" key="2">
    <source>
        <dbReference type="EMBL" id="RCU51747.1"/>
    </source>
</evidence>
<dbReference type="AlphaFoldDB" id="A0A368NMF6"/>
<dbReference type="Proteomes" id="UP000252558">
    <property type="component" value="Unassembled WGS sequence"/>
</dbReference>
<feature type="chain" id="PRO_5016934088" description="DUF4156 domain-containing protein" evidence="1">
    <location>
        <begin position="20"/>
        <end position="105"/>
    </location>
</feature>
<proteinExistence type="predicted"/>
<name>A0A368NMF6_9GAMM</name>
<feature type="signal peptide" evidence="1">
    <location>
        <begin position="1"/>
        <end position="19"/>
    </location>
</feature>
<keyword evidence="3" id="KW-1185">Reference proteome</keyword>
<sequence length="105" mass="11915">MKKIVLAIVVSMMSFSALAAETPRLVPWYGARVHECQIVLGMKNLQEVAFASVGRTYDNLFTRLREEAKTLAKKNGLKFDTVAYQEPIAEGRYIIVEEYNLLKCD</sequence>
<evidence type="ECO:0008006" key="4">
    <source>
        <dbReference type="Google" id="ProtNLM"/>
    </source>
</evidence>
<accession>A0A368NMF6</accession>
<reference evidence="2 3" key="1">
    <citation type="submission" date="2018-07" db="EMBL/GenBank/DDBJ databases">
        <title>Corallincola holothuriorum sp. nov., a new facultative anaerobe isolated from sea cucumber Apostichopus japonicus.</title>
        <authorList>
            <person name="Xia H."/>
        </authorList>
    </citation>
    <scope>NUCLEOTIDE SEQUENCE [LARGE SCALE GENOMIC DNA]</scope>
    <source>
        <strain evidence="2 3">C4</strain>
    </source>
</reference>
<organism evidence="2 3">
    <name type="scientific">Corallincola holothuriorum</name>
    <dbReference type="NCBI Taxonomy" id="2282215"/>
    <lineage>
        <taxon>Bacteria</taxon>
        <taxon>Pseudomonadati</taxon>
        <taxon>Pseudomonadota</taxon>
        <taxon>Gammaproteobacteria</taxon>
        <taxon>Alteromonadales</taxon>
        <taxon>Psychromonadaceae</taxon>
        <taxon>Corallincola</taxon>
    </lineage>
</organism>
<gene>
    <name evidence="2" type="ORF">DU002_04560</name>
</gene>
<dbReference type="RefSeq" id="WP_114337176.1">
    <property type="nucleotide sequence ID" value="NZ_QPID01000002.1"/>
</dbReference>
<dbReference type="EMBL" id="QPID01000002">
    <property type="protein sequence ID" value="RCU51747.1"/>
    <property type="molecule type" value="Genomic_DNA"/>
</dbReference>
<keyword evidence="1" id="KW-0732">Signal</keyword>
<evidence type="ECO:0000313" key="3">
    <source>
        <dbReference type="Proteomes" id="UP000252558"/>
    </source>
</evidence>
<protein>
    <recommendedName>
        <fullName evidence="4">DUF4156 domain-containing protein</fullName>
    </recommendedName>
</protein>
<comment type="caution">
    <text evidence="2">The sequence shown here is derived from an EMBL/GenBank/DDBJ whole genome shotgun (WGS) entry which is preliminary data.</text>
</comment>